<dbReference type="PANTHER" id="PTHR45751:SF11">
    <property type="entry name" value="COPINE FAMILY PROTEIN 2"/>
    <property type="match status" value="1"/>
</dbReference>
<gene>
    <name evidence="4" type="ORF">R1sor_024351</name>
</gene>
<comment type="caution">
    <text evidence="4">The sequence shown here is derived from an EMBL/GenBank/DDBJ whole genome shotgun (WGS) entry which is preliminary data.</text>
</comment>
<accession>A0ABD3GTH4</accession>
<dbReference type="InterPro" id="IPR036465">
    <property type="entry name" value="vWFA_dom_sf"/>
</dbReference>
<evidence type="ECO:0000256" key="1">
    <source>
        <dbReference type="PROSITE-ProRule" id="PRU00175"/>
    </source>
</evidence>
<dbReference type="PANTHER" id="PTHR45751">
    <property type="entry name" value="COPINE FAMILY PROTEIN 1"/>
    <property type="match status" value="1"/>
</dbReference>
<dbReference type="GO" id="GO:0008270">
    <property type="term" value="F:zinc ion binding"/>
    <property type="evidence" value="ECO:0007669"/>
    <property type="project" value="UniProtKB-KW"/>
</dbReference>
<evidence type="ECO:0000256" key="2">
    <source>
        <dbReference type="SAM" id="MobiDB-lite"/>
    </source>
</evidence>
<proteinExistence type="predicted"/>
<feature type="region of interest" description="Disordered" evidence="2">
    <location>
        <begin position="307"/>
        <end position="333"/>
    </location>
</feature>
<organism evidence="4 5">
    <name type="scientific">Riccia sorocarpa</name>
    <dbReference type="NCBI Taxonomy" id="122646"/>
    <lineage>
        <taxon>Eukaryota</taxon>
        <taxon>Viridiplantae</taxon>
        <taxon>Streptophyta</taxon>
        <taxon>Embryophyta</taxon>
        <taxon>Marchantiophyta</taxon>
        <taxon>Marchantiopsida</taxon>
        <taxon>Marchantiidae</taxon>
        <taxon>Marchantiales</taxon>
        <taxon>Ricciaceae</taxon>
        <taxon>Riccia</taxon>
    </lineage>
</organism>
<dbReference type="InterPro" id="IPR010734">
    <property type="entry name" value="Copine_C"/>
</dbReference>
<dbReference type="InterPro" id="IPR002035">
    <property type="entry name" value="VWF_A"/>
</dbReference>
<dbReference type="SUPFAM" id="SSF57850">
    <property type="entry name" value="RING/U-box"/>
    <property type="match status" value="1"/>
</dbReference>
<evidence type="ECO:0000259" key="3">
    <source>
        <dbReference type="PROSITE" id="PS50089"/>
    </source>
</evidence>
<dbReference type="Gene3D" id="3.30.40.10">
    <property type="entry name" value="Zinc/RING finger domain, C3HC4 (zinc finger)"/>
    <property type="match status" value="1"/>
</dbReference>
<reference evidence="4 5" key="1">
    <citation type="submission" date="2024-09" db="EMBL/GenBank/DDBJ databases">
        <title>Chromosome-scale assembly of Riccia sorocarpa.</title>
        <authorList>
            <person name="Paukszto L."/>
        </authorList>
    </citation>
    <scope>NUCLEOTIDE SEQUENCE [LARGE SCALE GENOMIC DNA]</scope>
    <source>
        <strain evidence="4">LP-2024</strain>
        <tissue evidence="4">Aerial parts of the thallus</tissue>
    </source>
</reference>
<dbReference type="PROSITE" id="PS50089">
    <property type="entry name" value="ZF_RING_2"/>
    <property type="match status" value="1"/>
</dbReference>
<feature type="compositionally biased region" description="Basic and acidic residues" evidence="2">
    <location>
        <begin position="1"/>
        <end position="11"/>
    </location>
</feature>
<evidence type="ECO:0000313" key="5">
    <source>
        <dbReference type="Proteomes" id="UP001633002"/>
    </source>
</evidence>
<name>A0ABD3GTH4_9MARC</name>
<sequence>MGGGSSKHELPRSPVTRTYGHPMTPASPAPRLDRRFSRQFSHIADEFQTLEQVTESLSRAGLESSNLILGVDFTKSNEWTGKRSFGGRSLHAIGDGSNPYESAIAIIGRTLEKFDEDNLIPCFGFGDVTTHDHSVFSFFQDNRACRGFQEALIRYRQLVPNLRLAGPTSFAPIIEAAIDIVEESGGQYHVLVIVADGQVTRSVDTGYGRLSPQEKATVDAIVTASDYPLSIILVGVGDGPWDMMREFDDNIPARAFDNFQFVNFSAIMERNLALEQKETMFALAALMEIPQQFKATQELGLLGRRHGRTQQRPPLPPPQTVIQADSQRGPAYGYSSSIPDPGPGFAYSSSFTSRGVPGGYTVTDQGAPPDFSLPPHLQPTAVYPPQQRERDAIEEQLKCQVCYTNKKDMVFGCGHQTCQQCASTLKNCPFCRDRISTRIKLYN</sequence>
<feature type="region of interest" description="Disordered" evidence="2">
    <location>
        <begin position="1"/>
        <end position="32"/>
    </location>
</feature>
<dbReference type="Proteomes" id="UP001633002">
    <property type="component" value="Unassembled WGS sequence"/>
</dbReference>
<feature type="domain" description="RING-type" evidence="3">
    <location>
        <begin position="399"/>
        <end position="432"/>
    </location>
</feature>
<dbReference type="SUPFAM" id="SSF53300">
    <property type="entry name" value="vWA-like"/>
    <property type="match status" value="1"/>
</dbReference>
<dbReference type="SMART" id="SM00184">
    <property type="entry name" value="RING"/>
    <property type="match status" value="1"/>
</dbReference>
<dbReference type="InterPro" id="IPR013083">
    <property type="entry name" value="Znf_RING/FYVE/PHD"/>
</dbReference>
<keyword evidence="1" id="KW-0862">Zinc</keyword>
<keyword evidence="5" id="KW-1185">Reference proteome</keyword>
<dbReference type="InterPro" id="IPR001841">
    <property type="entry name" value="Znf_RING"/>
</dbReference>
<dbReference type="Pfam" id="PF13920">
    <property type="entry name" value="zf-C3HC4_3"/>
    <property type="match status" value="1"/>
</dbReference>
<dbReference type="AlphaFoldDB" id="A0ABD3GTH4"/>
<keyword evidence="1" id="KW-0479">Metal-binding</keyword>
<dbReference type="Pfam" id="PF07002">
    <property type="entry name" value="Copine"/>
    <property type="match status" value="1"/>
</dbReference>
<evidence type="ECO:0000313" key="4">
    <source>
        <dbReference type="EMBL" id="KAL3681395.1"/>
    </source>
</evidence>
<keyword evidence="1" id="KW-0863">Zinc-finger</keyword>
<dbReference type="EMBL" id="JBJQOH010000007">
    <property type="protein sequence ID" value="KAL3681395.1"/>
    <property type="molecule type" value="Genomic_DNA"/>
</dbReference>
<dbReference type="SMART" id="SM00327">
    <property type="entry name" value="VWA"/>
    <property type="match status" value="1"/>
</dbReference>
<protein>
    <recommendedName>
        <fullName evidence="3">RING-type domain-containing protein</fullName>
    </recommendedName>
</protein>
<dbReference type="InterPro" id="IPR052079">
    <property type="entry name" value="E3_ligase/Copine_domain"/>
</dbReference>